<keyword evidence="3" id="KW-1185">Reference proteome</keyword>
<dbReference type="Proteomes" id="UP001366166">
    <property type="component" value="Chromosome"/>
</dbReference>
<dbReference type="Gene3D" id="3.10.490.10">
    <property type="entry name" value="Gamma-glutamyl cyclotransferase-like"/>
    <property type="match status" value="1"/>
</dbReference>
<dbReference type="InterPro" id="IPR009288">
    <property type="entry name" value="AIG2-like_dom"/>
</dbReference>
<dbReference type="SUPFAM" id="SSF110857">
    <property type="entry name" value="Gamma-glutamyl cyclotransferase-like"/>
    <property type="match status" value="1"/>
</dbReference>
<proteinExistence type="predicted"/>
<dbReference type="Pfam" id="PF06094">
    <property type="entry name" value="GGACT"/>
    <property type="match status" value="1"/>
</dbReference>
<evidence type="ECO:0000259" key="1">
    <source>
        <dbReference type="Pfam" id="PF06094"/>
    </source>
</evidence>
<dbReference type="KEGG" id="dmp:FAK_00150"/>
<dbReference type="InterPro" id="IPR036568">
    <property type="entry name" value="GGCT-like_sf"/>
</dbReference>
<dbReference type="RefSeq" id="WP_338604016.1">
    <property type="nucleotide sequence ID" value="NZ_AP028679.1"/>
</dbReference>
<evidence type="ECO:0000313" key="2">
    <source>
        <dbReference type="EMBL" id="BEQ12949.1"/>
    </source>
</evidence>
<dbReference type="AlphaFoldDB" id="A0AAU9EEG9"/>
<sequence>MAEPELIFFYGTLMRPYPTLERLGVERLLAYRGWDAVAGRLYSLDRYPALTLEEGWVRGQVFELLDPAALAVLDRFEQYLPQDPAGSEYLRRLLPLKSGAASAWVYVFNRPTTGLAPVPDGDWAAQQGQTIPWDDFFASRTIE</sequence>
<gene>
    <name evidence="2" type="ORF">FAK_00150</name>
</gene>
<dbReference type="CDD" id="cd06661">
    <property type="entry name" value="GGCT_like"/>
    <property type="match status" value="1"/>
</dbReference>
<reference evidence="3" key="1">
    <citation type="journal article" date="2023" name="Arch. Microbiol.">
        <title>Desulfoferula mesophilus gen. nov. sp. nov., a mesophilic sulfate-reducing bacterium isolated from a brackish lake sediment.</title>
        <authorList>
            <person name="Watanabe T."/>
            <person name="Yabe T."/>
            <person name="Tsuji J.M."/>
            <person name="Fukui M."/>
        </authorList>
    </citation>
    <scope>NUCLEOTIDE SEQUENCE [LARGE SCALE GENOMIC DNA]</scope>
    <source>
        <strain evidence="3">12FAK</strain>
    </source>
</reference>
<organism evidence="2 3">
    <name type="scientific">Desulfoferula mesophila</name>
    <dbReference type="NCBI Taxonomy" id="3058419"/>
    <lineage>
        <taxon>Bacteria</taxon>
        <taxon>Pseudomonadati</taxon>
        <taxon>Thermodesulfobacteriota</taxon>
        <taxon>Desulfarculia</taxon>
        <taxon>Desulfarculales</taxon>
        <taxon>Desulfarculaceae</taxon>
        <taxon>Desulfoferula</taxon>
    </lineage>
</organism>
<accession>A0AAU9EEG9</accession>
<feature type="domain" description="Gamma-glutamylcyclotransferase AIG2-like" evidence="1">
    <location>
        <begin position="7"/>
        <end position="124"/>
    </location>
</feature>
<dbReference type="EMBL" id="AP028679">
    <property type="protein sequence ID" value="BEQ12949.1"/>
    <property type="molecule type" value="Genomic_DNA"/>
</dbReference>
<dbReference type="InterPro" id="IPR013024">
    <property type="entry name" value="GGCT-like"/>
</dbReference>
<protein>
    <submittedName>
        <fullName evidence="2">Gamma-glutamylcyclotransferase</fullName>
    </submittedName>
</protein>
<name>A0AAU9EEG9_9BACT</name>
<evidence type="ECO:0000313" key="3">
    <source>
        <dbReference type="Proteomes" id="UP001366166"/>
    </source>
</evidence>